<reference evidence="8 9" key="1">
    <citation type="submission" date="2024-11" db="EMBL/GenBank/DDBJ databases">
        <title>Chromosome-level genome assembly of Eucalyptus globulus Labill. provides insights into its genome evolution.</title>
        <authorList>
            <person name="Li X."/>
        </authorList>
    </citation>
    <scope>NUCLEOTIDE SEQUENCE [LARGE SCALE GENOMIC DNA]</scope>
    <source>
        <strain evidence="8">CL2024</strain>
        <tissue evidence="8">Fresh tender leaves</tissue>
    </source>
</reference>
<dbReference type="AlphaFoldDB" id="A0ABD3JSR2"/>
<dbReference type="PANTHER" id="PTHR31113">
    <property type="entry name" value="UPF0496 PROTEIN 3-RELATED"/>
    <property type="match status" value="1"/>
</dbReference>
<keyword evidence="9" id="KW-1185">Reference proteome</keyword>
<evidence type="ECO:0000313" key="8">
    <source>
        <dbReference type="EMBL" id="KAL3730675.1"/>
    </source>
</evidence>
<dbReference type="InterPro" id="IPR007749">
    <property type="entry name" value="DUF677"/>
</dbReference>
<dbReference type="EMBL" id="JBJKBG010000007">
    <property type="protein sequence ID" value="KAL3730675.1"/>
    <property type="molecule type" value="Genomic_DNA"/>
</dbReference>
<name>A0ABD3JSR2_EUCGL</name>
<evidence type="ECO:0000256" key="3">
    <source>
        <dbReference type="ARBA" id="ARBA00022692"/>
    </source>
</evidence>
<evidence type="ECO:0000313" key="9">
    <source>
        <dbReference type="Proteomes" id="UP001634007"/>
    </source>
</evidence>
<dbReference type="PANTHER" id="PTHR31113:SF3">
    <property type="entry name" value="UPF0496 PROTEIN 1"/>
    <property type="match status" value="1"/>
</dbReference>
<evidence type="ECO:0000256" key="4">
    <source>
        <dbReference type="ARBA" id="ARBA00022989"/>
    </source>
</evidence>
<keyword evidence="3 7" id="KW-0812">Transmembrane</keyword>
<evidence type="ECO:0000256" key="7">
    <source>
        <dbReference type="SAM" id="Phobius"/>
    </source>
</evidence>
<feature type="transmembrane region" description="Helical" evidence="7">
    <location>
        <begin position="198"/>
        <end position="215"/>
    </location>
</feature>
<gene>
    <name evidence="8" type="ORF">ACJRO7_027669</name>
</gene>
<keyword evidence="4 7" id="KW-1133">Transmembrane helix</keyword>
<proteinExistence type="inferred from homology"/>
<sequence length="363" mass="41079">MANSNTRRNPPMDGAACESDPDPRTFNANLQARTNQVLRTLASGVDVQTLSLDSLKEISECLLEMNQEVVKVILDSKKDIWRNEELLKLVQDYFNDSLPTLDFCASLENCLKHVRDAHLQIFTALHCLEEEDGEGCCSYSKILEELTKFKETGDPFTREFFELFRTIYKLQKFMLKKLWIKKKEIEKKLKSIQMWRKISGMIPVVTFAAILIYSVTTAMVASPPVVVALAAATAMDVIGKWIDSLSKHCEEALKRREEVITSMQASIFVALKDLDKMRITIDPLEVQMKSFLQRADFPTEAGAEAVKLGIADIKKKLRDFMKDVKGLGKDVDMCSCNIQRSRLVVLQRIIKPPTNCNGASMSL</sequence>
<evidence type="ECO:0000256" key="1">
    <source>
        <dbReference type="ARBA" id="ARBA00004370"/>
    </source>
</evidence>
<evidence type="ECO:0000256" key="2">
    <source>
        <dbReference type="ARBA" id="ARBA00009074"/>
    </source>
</evidence>
<dbReference type="Proteomes" id="UP001634007">
    <property type="component" value="Unassembled WGS sequence"/>
</dbReference>
<organism evidence="8 9">
    <name type="scientific">Eucalyptus globulus</name>
    <name type="common">Tasmanian blue gum</name>
    <dbReference type="NCBI Taxonomy" id="34317"/>
    <lineage>
        <taxon>Eukaryota</taxon>
        <taxon>Viridiplantae</taxon>
        <taxon>Streptophyta</taxon>
        <taxon>Embryophyta</taxon>
        <taxon>Tracheophyta</taxon>
        <taxon>Spermatophyta</taxon>
        <taxon>Magnoliopsida</taxon>
        <taxon>eudicotyledons</taxon>
        <taxon>Gunneridae</taxon>
        <taxon>Pentapetalae</taxon>
        <taxon>rosids</taxon>
        <taxon>malvids</taxon>
        <taxon>Myrtales</taxon>
        <taxon>Myrtaceae</taxon>
        <taxon>Myrtoideae</taxon>
        <taxon>Eucalypteae</taxon>
        <taxon>Eucalyptus</taxon>
    </lineage>
</organism>
<keyword evidence="5 7" id="KW-0472">Membrane</keyword>
<evidence type="ECO:0000256" key="6">
    <source>
        <dbReference type="SAM" id="MobiDB-lite"/>
    </source>
</evidence>
<comment type="similarity">
    <text evidence="2">Belongs to the UPF0496 family.</text>
</comment>
<comment type="caution">
    <text evidence="8">The sequence shown here is derived from an EMBL/GenBank/DDBJ whole genome shotgun (WGS) entry which is preliminary data.</text>
</comment>
<comment type="subcellular location">
    <subcellularLocation>
        <location evidence="1">Membrane</location>
    </subcellularLocation>
</comment>
<feature type="region of interest" description="Disordered" evidence="6">
    <location>
        <begin position="1"/>
        <end position="21"/>
    </location>
</feature>
<dbReference type="GO" id="GO:0016020">
    <property type="term" value="C:membrane"/>
    <property type="evidence" value="ECO:0007669"/>
    <property type="project" value="UniProtKB-SubCell"/>
</dbReference>
<dbReference type="Pfam" id="PF05055">
    <property type="entry name" value="DUF677"/>
    <property type="match status" value="1"/>
</dbReference>
<evidence type="ECO:0000256" key="5">
    <source>
        <dbReference type="ARBA" id="ARBA00023136"/>
    </source>
</evidence>
<accession>A0ABD3JSR2</accession>
<protein>
    <submittedName>
        <fullName evidence="8">Uncharacterized protein</fullName>
    </submittedName>
</protein>